<keyword evidence="3 6" id="KW-0812">Transmembrane</keyword>
<evidence type="ECO:0000256" key="2">
    <source>
        <dbReference type="ARBA" id="ARBA00006143"/>
    </source>
</evidence>
<proteinExistence type="inferred from homology"/>
<feature type="transmembrane region" description="Helical" evidence="6">
    <location>
        <begin position="77"/>
        <end position="98"/>
    </location>
</feature>
<evidence type="ECO:0000259" key="7">
    <source>
        <dbReference type="Pfam" id="PF02683"/>
    </source>
</evidence>
<keyword evidence="4 6" id="KW-1133">Transmembrane helix</keyword>
<dbReference type="InterPro" id="IPR003834">
    <property type="entry name" value="Cyt_c_assmbl_TM_dom"/>
</dbReference>
<evidence type="ECO:0000256" key="5">
    <source>
        <dbReference type="ARBA" id="ARBA00023136"/>
    </source>
</evidence>
<feature type="transmembrane region" description="Helical" evidence="6">
    <location>
        <begin position="47"/>
        <end position="71"/>
    </location>
</feature>
<reference evidence="8 9" key="1">
    <citation type="journal article" date="2016" name="Nat. Commun.">
        <title>Thousands of microbial genomes shed light on interconnected biogeochemical processes in an aquifer system.</title>
        <authorList>
            <person name="Anantharaman K."/>
            <person name="Brown C.T."/>
            <person name="Hug L.A."/>
            <person name="Sharon I."/>
            <person name="Castelle C.J."/>
            <person name="Probst A.J."/>
            <person name="Thomas B.C."/>
            <person name="Singh A."/>
            <person name="Wilkins M.J."/>
            <person name="Karaoz U."/>
            <person name="Brodie E.L."/>
            <person name="Williams K.H."/>
            <person name="Hubbard S.S."/>
            <person name="Banfield J.F."/>
        </authorList>
    </citation>
    <scope>NUCLEOTIDE SEQUENCE [LARGE SCALE GENOMIC DNA]</scope>
</reference>
<evidence type="ECO:0000256" key="1">
    <source>
        <dbReference type="ARBA" id="ARBA00004141"/>
    </source>
</evidence>
<sequence>MQPSFLLFTSLSLLDSINPCAISILLLTVGFLLSLDIKRKQILTIGAVYILGIFLTYILIGLGVLSALSFFGIPKAISKFGALILMTYSLLSLAEIYIPNFPIKLAIPSFIKPQIASLMYKASLASVFLMGVVVGIFEFPCTGGPYLTVLTLLHDQSTVVSGFFWLIYYNLVFVSPLVIILLLTANKSLHQHLTSFRHSHSKKAGLVTSLLLFGLGVIIFLL</sequence>
<dbReference type="GO" id="GO:0016020">
    <property type="term" value="C:membrane"/>
    <property type="evidence" value="ECO:0007669"/>
    <property type="project" value="UniProtKB-SubCell"/>
</dbReference>
<comment type="similarity">
    <text evidence="2">Belongs to the DsbD family.</text>
</comment>
<dbReference type="InterPro" id="IPR051790">
    <property type="entry name" value="Cytochrome_c-biogenesis_DsbD"/>
</dbReference>
<organism evidence="8 9">
    <name type="scientific">Candidatus Amesbacteria bacterium RIFOXYB1_FULL_44_23</name>
    <dbReference type="NCBI Taxonomy" id="1797263"/>
    <lineage>
        <taxon>Bacteria</taxon>
        <taxon>Candidatus Amesiibacteriota</taxon>
    </lineage>
</organism>
<dbReference type="Proteomes" id="UP000176424">
    <property type="component" value="Unassembled WGS sequence"/>
</dbReference>
<dbReference type="PANTHER" id="PTHR31272">
    <property type="entry name" value="CYTOCHROME C-TYPE BIOGENESIS PROTEIN HI_1454-RELATED"/>
    <property type="match status" value="1"/>
</dbReference>
<feature type="transmembrane region" description="Helical" evidence="6">
    <location>
        <begin position="204"/>
        <end position="221"/>
    </location>
</feature>
<evidence type="ECO:0000256" key="6">
    <source>
        <dbReference type="SAM" id="Phobius"/>
    </source>
</evidence>
<name>A0A1F4ZS21_9BACT</name>
<evidence type="ECO:0000256" key="3">
    <source>
        <dbReference type="ARBA" id="ARBA00022692"/>
    </source>
</evidence>
<evidence type="ECO:0000313" key="8">
    <source>
        <dbReference type="EMBL" id="OGD09192.1"/>
    </source>
</evidence>
<keyword evidence="5 6" id="KW-0472">Membrane</keyword>
<gene>
    <name evidence="8" type="ORF">A2397_04385</name>
</gene>
<dbReference type="PANTHER" id="PTHR31272:SF9">
    <property type="entry name" value="BLL1027 PROTEIN"/>
    <property type="match status" value="1"/>
</dbReference>
<evidence type="ECO:0000256" key="4">
    <source>
        <dbReference type="ARBA" id="ARBA00022989"/>
    </source>
</evidence>
<accession>A0A1F4ZS21</accession>
<dbReference type="AlphaFoldDB" id="A0A1F4ZS21"/>
<feature type="transmembrane region" description="Helical" evidence="6">
    <location>
        <begin position="159"/>
        <end position="183"/>
    </location>
</feature>
<dbReference type="GO" id="GO:0017004">
    <property type="term" value="P:cytochrome complex assembly"/>
    <property type="evidence" value="ECO:0007669"/>
    <property type="project" value="InterPro"/>
</dbReference>
<dbReference type="EMBL" id="MEXR01000037">
    <property type="protein sequence ID" value="OGD09192.1"/>
    <property type="molecule type" value="Genomic_DNA"/>
</dbReference>
<evidence type="ECO:0000313" key="9">
    <source>
        <dbReference type="Proteomes" id="UP000176424"/>
    </source>
</evidence>
<dbReference type="STRING" id="1797263.A2397_04385"/>
<protein>
    <recommendedName>
        <fullName evidence="7">Cytochrome C biogenesis protein transmembrane domain-containing protein</fullName>
    </recommendedName>
</protein>
<comment type="caution">
    <text evidence="8">The sequence shown here is derived from an EMBL/GenBank/DDBJ whole genome shotgun (WGS) entry which is preliminary data.</text>
</comment>
<comment type="subcellular location">
    <subcellularLocation>
        <location evidence="1">Membrane</location>
        <topology evidence="1">Multi-pass membrane protein</topology>
    </subcellularLocation>
</comment>
<dbReference type="Pfam" id="PF02683">
    <property type="entry name" value="DsbD_TM"/>
    <property type="match status" value="1"/>
</dbReference>
<feature type="domain" description="Cytochrome C biogenesis protein transmembrane" evidence="7">
    <location>
        <begin position="6"/>
        <end position="181"/>
    </location>
</feature>
<feature type="transmembrane region" description="Helical" evidence="6">
    <location>
        <begin position="118"/>
        <end position="139"/>
    </location>
</feature>
<feature type="transmembrane region" description="Helical" evidence="6">
    <location>
        <begin position="16"/>
        <end position="35"/>
    </location>
</feature>